<evidence type="ECO:0000256" key="7">
    <source>
        <dbReference type="ARBA" id="ARBA00022723"/>
    </source>
</evidence>
<evidence type="ECO:0000256" key="9">
    <source>
        <dbReference type="ARBA" id="ARBA00023163"/>
    </source>
</evidence>
<evidence type="ECO:0000256" key="10">
    <source>
        <dbReference type="RuleBase" id="RU003514"/>
    </source>
</evidence>
<dbReference type="InterPro" id="IPR014052">
    <property type="entry name" value="DNA_primase_ssu_euk/arc"/>
</dbReference>
<evidence type="ECO:0000256" key="4">
    <source>
        <dbReference type="ARBA" id="ARBA00022679"/>
    </source>
</evidence>
<sequence>MALNLDADLKEYYKYIFPFKPYIQWLHYDMRTSDYFLYREFCLILENDVHLRYRNFDSPIAFEKELCKTAPYKLDLGAIYNFPPGDRLGHPNDFYACERELVFDIDLTDYDEIRTCCRDAKVCEKCWRFAIIAVKVLDGILEETFGYQHRLWVFSGRRGVHCWVADAAARELSSHERAAVADHVTLVTQKIVYDHYIWTQAYNFIMASGHFEQLVMEQKWLENEKTWGEILEMCECEGTRKELARKLDGESAEDRWKVLKLNFDETERRRPEYASVEKIRLNDKNKNFLKLFAVKYAYPRLDSAVSVGLNHLLKSPFCIHPKTGNVAVPLDVEKIDSYAIDKFPTIRQLVVEVFNLIKTNDASQDKENHKPLYYKHTSLAPYVETFEKFVKGAVKSDLKKIGDP</sequence>
<evidence type="ECO:0000256" key="2">
    <source>
        <dbReference type="ARBA" id="ARBA00022478"/>
    </source>
</evidence>
<dbReference type="Gene3D" id="3.90.920.10">
    <property type="entry name" value="DNA primase, PRIM domain"/>
    <property type="match status" value="1"/>
</dbReference>
<dbReference type="EMBL" id="JAUCMV010000002">
    <property type="protein sequence ID" value="KAK0415604.1"/>
    <property type="molecule type" value="Genomic_DNA"/>
</dbReference>
<dbReference type="EC" id="2.7.7.-" evidence="10"/>
<evidence type="ECO:0000256" key="3">
    <source>
        <dbReference type="ARBA" id="ARBA00022515"/>
    </source>
</evidence>
<name>A0AA39I2I5_9BILA</name>
<dbReference type="GO" id="GO:0005658">
    <property type="term" value="C:alpha DNA polymerase:primase complex"/>
    <property type="evidence" value="ECO:0007669"/>
    <property type="project" value="UniProtKB-ARBA"/>
</dbReference>
<evidence type="ECO:0000256" key="6">
    <source>
        <dbReference type="ARBA" id="ARBA00022705"/>
    </source>
</evidence>
<dbReference type="InterPro" id="IPR002755">
    <property type="entry name" value="DNA_primase_S"/>
</dbReference>
<evidence type="ECO:0000256" key="8">
    <source>
        <dbReference type="ARBA" id="ARBA00022833"/>
    </source>
</evidence>
<dbReference type="Pfam" id="PF01896">
    <property type="entry name" value="DNA_primase_S"/>
    <property type="match status" value="1"/>
</dbReference>
<dbReference type="Proteomes" id="UP001175271">
    <property type="component" value="Unassembled WGS sequence"/>
</dbReference>
<keyword evidence="9" id="KW-0804">Transcription</keyword>
<accession>A0AA39I2I5</accession>
<evidence type="ECO:0000313" key="11">
    <source>
        <dbReference type="EMBL" id="KAK0415604.1"/>
    </source>
</evidence>
<dbReference type="GO" id="GO:0003899">
    <property type="term" value="F:DNA-directed RNA polymerase activity"/>
    <property type="evidence" value="ECO:0007669"/>
    <property type="project" value="InterPro"/>
</dbReference>
<keyword evidence="3 10" id="KW-0639">Primosome</keyword>
<comment type="caution">
    <text evidence="11">The sequence shown here is derived from an EMBL/GenBank/DDBJ whole genome shotgun (WGS) entry which is preliminary data.</text>
</comment>
<dbReference type="AlphaFoldDB" id="A0AA39I2I5"/>
<comment type="similarity">
    <text evidence="1 10">Belongs to the eukaryotic-type primase small subunit family.</text>
</comment>
<keyword evidence="6 10" id="KW-0235">DNA replication</keyword>
<dbReference type="CDD" id="cd04860">
    <property type="entry name" value="AE_Prim_S"/>
    <property type="match status" value="1"/>
</dbReference>
<keyword evidence="2 10" id="KW-0240">DNA-directed RNA polymerase</keyword>
<reference evidence="11" key="1">
    <citation type="submission" date="2023-06" db="EMBL/GenBank/DDBJ databases">
        <title>Genomic analysis of the entomopathogenic nematode Steinernema hermaphroditum.</title>
        <authorList>
            <person name="Schwarz E.M."/>
            <person name="Heppert J.K."/>
            <person name="Baniya A."/>
            <person name="Schwartz H.T."/>
            <person name="Tan C.-H."/>
            <person name="Antoshechkin I."/>
            <person name="Sternberg P.W."/>
            <person name="Goodrich-Blair H."/>
            <person name="Dillman A.R."/>
        </authorList>
    </citation>
    <scope>NUCLEOTIDE SEQUENCE</scope>
    <source>
        <strain evidence="11">PS9179</strain>
        <tissue evidence="11">Whole animal</tissue>
    </source>
</reference>
<dbReference type="SUPFAM" id="SSF56747">
    <property type="entry name" value="Prim-pol domain"/>
    <property type="match status" value="1"/>
</dbReference>
<evidence type="ECO:0000256" key="5">
    <source>
        <dbReference type="ARBA" id="ARBA00022695"/>
    </source>
</evidence>
<dbReference type="NCBIfam" id="TIGR00335">
    <property type="entry name" value="primase_sml"/>
    <property type="match status" value="1"/>
</dbReference>
<keyword evidence="5" id="KW-0548">Nucleotidyltransferase</keyword>
<proteinExistence type="inferred from homology"/>
<keyword evidence="12" id="KW-1185">Reference proteome</keyword>
<dbReference type="PANTHER" id="PTHR10536">
    <property type="entry name" value="DNA PRIMASE SMALL SUBUNIT"/>
    <property type="match status" value="1"/>
</dbReference>
<evidence type="ECO:0000313" key="12">
    <source>
        <dbReference type="Proteomes" id="UP001175271"/>
    </source>
</evidence>
<keyword evidence="4 10" id="KW-0808">Transferase</keyword>
<organism evidence="11 12">
    <name type="scientific">Steinernema hermaphroditum</name>
    <dbReference type="NCBI Taxonomy" id="289476"/>
    <lineage>
        <taxon>Eukaryota</taxon>
        <taxon>Metazoa</taxon>
        <taxon>Ecdysozoa</taxon>
        <taxon>Nematoda</taxon>
        <taxon>Chromadorea</taxon>
        <taxon>Rhabditida</taxon>
        <taxon>Tylenchina</taxon>
        <taxon>Panagrolaimomorpha</taxon>
        <taxon>Strongyloidoidea</taxon>
        <taxon>Steinernematidae</taxon>
        <taxon>Steinernema</taxon>
    </lineage>
</organism>
<dbReference type="GO" id="GO:0046872">
    <property type="term" value="F:metal ion binding"/>
    <property type="evidence" value="ECO:0007669"/>
    <property type="project" value="UniProtKB-KW"/>
</dbReference>
<evidence type="ECO:0000256" key="1">
    <source>
        <dbReference type="ARBA" id="ARBA00009762"/>
    </source>
</evidence>
<gene>
    <name evidence="11" type="ORF">QR680_012022</name>
</gene>
<keyword evidence="7" id="KW-0479">Metal-binding</keyword>
<protein>
    <recommendedName>
        <fullName evidence="10">DNA primase</fullName>
        <ecNumber evidence="10">2.7.7.-</ecNumber>
    </recommendedName>
</protein>
<keyword evidence="8" id="KW-0862">Zinc</keyword>
<dbReference type="FunFam" id="3.90.920.10:FF:000003">
    <property type="entry name" value="DNA primase"/>
    <property type="match status" value="1"/>
</dbReference>
<dbReference type="GO" id="GO:0006269">
    <property type="term" value="P:DNA replication, synthesis of primer"/>
    <property type="evidence" value="ECO:0007669"/>
    <property type="project" value="UniProtKB-KW"/>
</dbReference>